<evidence type="ECO:0000256" key="3">
    <source>
        <dbReference type="ARBA" id="ARBA00023228"/>
    </source>
</evidence>
<organism evidence="7 8">
    <name type="scientific">Acropora cervicornis</name>
    <name type="common">Staghorn coral</name>
    <dbReference type="NCBI Taxonomy" id="6130"/>
    <lineage>
        <taxon>Eukaryota</taxon>
        <taxon>Metazoa</taxon>
        <taxon>Cnidaria</taxon>
        <taxon>Anthozoa</taxon>
        <taxon>Hexacorallia</taxon>
        <taxon>Scleractinia</taxon>
        <taxon>Astrocoeniina</taxon>
        <taxon>Acroporidae</taxon>
        <taxon>Acropora</taxon>
    </lineage>
</organism>
<dbReference type="SUPFAM" id="SSF158548">
    <property type="entry name" value="FLJ32549 domain-like"/>
    <property type="match status" value="1"/>
</dbReference>
<dbReference type="GO" id="GO:0061462">
    <property type="term" value="P:protein localization to lysosome"/>
    <property type="evidence" value="ECO:0007669"/>
    <property type="project" value="TreeGrafter"/>
</dbReference>
<gene>
    <name evidence="7" type="ORF">P5673_027659</name>
</gene>
<name>A0AAD9PYN3_ACRCE</name>
<dbReference type="PANTHER" id="PTHR31581:SF1">
    <property type="entry name" value="KICSTOR SUBUNIT 2"/>
    <property type="match status" value="1"/>
</dbReference>
<keyword evidence="2" id="KW-0472">Membrane</keyword>
<evidence type="ECO:0000313" key="8">
    <source>
        <dbReference type="Proteomes" id="UP001249851"/>
    </source>
</evidence>
<dbReference type="Gene3D" id="1.10.3450.30">
    <property type="match status" value="1"/>
</dbReference>
<protein>
    <recommendedName>
        <fullName evidence="5">KICSTOR subunit 2</fullName>
    </recommendedName>
</protein>
<evidence type="ECO:0000256" key="6">
    <source>
        <dbReference type="SAM" id="MobiDB-lite"/>
    </source>
</evidence>
<dbReference type="Pfam" id="PF09404">
    <property type="entry name" value="C12orf66_like"/>
    <property type="match status" value="2"/>
</dbReference>
<comment type="subcellular location">
    <subcellularLocation>
        <location evidence="1">Lysosome membrane</location>
    </subcellularLocation>
</comment>
<dbReference type="SUPFAM" id="SSF160651">
    <property type="entry name" value="FLJ32549 C-terminal domain-like"/>
    <property type="match status" value="1"/>
</dbReference>
<dbReference type="GO" id="GO:0042149">
    <property type="term" value="P:cellular response to glucose starvation"/>
    <property type="evidence" value="ECO:0007669"/>
    <property type="project" value="TreeGrafter"/>
</dbReference>
<keyword evidence="3" id="KW-0458">Lysosome</keyword>
<dbReference type="GO" id="GO:0005765">
    <property type="term" value="C:lysosomal membrane"/>
    <property type="evidence" value="ECO:0007669"/>
    <property type="project" value="UniProtKB-SubCell"/>
</dbReference>
<evidence type="ECO:0000256" key="1">
    <source>
        <dbReference type="ARBA" id="ARBA00004656"/>
    </source>
</evidence>
<reference evidence="7" key="2">
    <citation type="journal article" date="2023" name="Science">
        <title>Genomic signatures of disease resistance in endangered staghorn corals.</title>
        <authorList>
            <person name="Vollmer S.V."/>
            <person name="Selwyn J.D."/>
            <person name="Despard B.A."/>
            <person name="Roesel C.L."/>
        </authorList>
    </citation>
    <scope>NUCLEOTIDE SEQUENCE</scope>
    <source>
        <strain evidence="7">K2</strain>
    </source>
</reference>
<feature type="region of interest" description="Disordered" evidence="6">
    <location>
        <begin position="1"/>
        <end position="20"/>
    </location>
</feature>
<evidence type="ECO:0000256" key="4">
    <source>
        <dbReference type="ARBA" id="ARBA00060863"/>
    </source>
</evidence>
<dbReference type="InterPro" id="IPR018544">
    <property type="entry name" value="KICS_2"/>
</dbReference>
<dbReference type="GO" id="GO:1904262">
    <property type="term" value="P:negative regulation of TORC1 signaling"/>
    <property type="evidence" value="ECO:0007669"/>
    <property type="project" value="TreeGrafter"/>
</dbReference>
<reference evidence="7" key="1">
    <citation type="journal article" date="2023" name="G3 (Bethesda)">
        <title>Whole genome assembly and annotation of the endangered Caribbean coral Acropora cervicornis.</title>
        <authorList>
            <person name="Selwyn J.D."/>
            <person name="Vollmer S.V."/>
        </authorList>
    </citation>
    <scope>NUCLEOTIDE SEQUENCE</scope>
    <source>
        <strain evidence="7">K2</strain>
    </source>
</reference>
<dbReference type="PANTHER" id="PTHR31581">
    <property type="entry name" value="KICSTOR COMPLEX PROTEIN C12ORF66"/>
    <property type="match status" value="1"/>
</dbReference>
<accession>A0AAD9PYN3</accession>
<keyword evidence="8" id="KW-1185">Reference proteome</keyword>
<evidence type="ECO:0000256" key="5">
    <source>
        <dbReference type="ARBA" id="ARBA00072667"/>
    </source>
</evidence>
<proteinExistence type="inferred from homology"/>
<dbReference type="FunFam" id="1.10.3450.30:FF:000001">
    <property type="entry name" value="KICSTOR complex protein C12orf66 homolog"/>
    <property type="match status" value="1"/>
</dbReference>
<dbReference type="GO" id="GO:0034198">
    <property type="term" value="P:cellular response to amino acid starvation"/>
    <property type="evidence" value="ECO:0007669"/>
    <property type="project" value="TreeGrafter"/>
</dbReference>
<comment type="similarity">
    <text evidence="4">Belongs to the KICS2 family.</text>
</comment>
<dbReference type="AlphaFoldDB" id="A0AAD9PYN3"/>
<dbReference type="InterPro" id="IPR038060">
    <property type="entry name" value="C12orf66-like_central_sf"/>
</dbReference>
<sequence>MLIEMEKGSRCSSPSPSQPPISREQALLESFFHALSQFAFDKAKDQVEKEKEAKRLSLVSSTPWSSMMVALHHMAMAEKTYFSLPFLAKKFFRKDSVRDSFKALIAELKRIEGAVYTTTAIGSPVEGSLMAELCRHLCQFVLARQDLIEFYEAMATMSSSSNVNCLDLSNMIDEICQKHSRGFHHPILDSLKSSFSYEVDILSNLLKAQCDMAEWKFLPSLLHLHESHVKLSSWCYVLSPGEMMAVIELNLNTRFNKRSFVFQLGASLTLKKSLFGSTPRKRLEAPFLYQWLGKLQDALVSKFTLYFYQILSRQTTPADMKSLTSRAGVDYVGRIAAFIRRSEAFNVCMVLDTRELDPYQGHGYHLPLDIKETPSGVGAFPAIFSFPGERPGEHWPNIVSIVLDRAQELSLPDKIVYFYDNKFQSTYFLTRVDPRTTLVVVFKSKRSEKDSYVTTFLNETATLLRNTKTFAMLKQGGKN</sequence>
<dbReference type="Proteomes" id="UP001249851">
    <property type="component" value="Unassembled WGS sequence"/>
</dbReference>
<dbReference type="EMBL" id="JARQWQ010000097">
    <property type="protein sequence ID" value="KAK2551474.1"/>
    <property type="molecule type" value="Genomic_DNA"/>
</dbReference>
<evidence type="ECO:0000256" key="2">
    <source>
        <dbReference type="ARBA" id="ARBA00023136"/>
    </source>
</evidence>
<evidence type="ECO:0000313" key="7">
    <source>
        <dbReference type="EMBL" id="KAK2551474.1"/>
    </source>
</evidence>
<comment type="caution">
    <text evidence="7">The sequence shown here is derived from an EMBL/GenBank/DDBJ whole genome shotgun (WGS) entry which is preliminary data.</text>
</comment>